<evidence type="ECO:0008006" key="4">
    <source>
        <dbReference type="Google" id="ProtNLM"/>
    </source>
</evidence>
<proteinExistence type="predicted"/>
<feature type="signal peptide" evidence="1">
    <location>
        <begin position="1"/>
        <end position="26"/>
    </location>
</feature>
<keyword evidence="1" id="KW-0732">Signal</keyword>
<name>A0A2T2YA79_9BACT</name>
<dbReference type="OrthoDB" id="6385145at2"/>
<organism evidence="2 3">
    <name type="scientific">Adhaeribacter arboris</name>
    <dbReference type="NCBI Taxonomy" id="2072846"/>
    <lineage>
        <taxon>Bacteria</taxon>
        <taxon>Pseudomonadati</taxon>
        <taxon>Bacteroidota</taxon>
        <taxon>Cytophagia</taxon>
        <taxon>Cytophagales</taxon>
        <taxon>Hymenobacteraceae</taxon>
        <taxon>Adhaeribacter</taxon>
    </lineage>
</organism>
<dbReference type="InterPro" id="IPR027056">
    <property type="entry name" value="Gluconate_2DH_su3"/>
</dbReference>
<reference evidence="2 3" key="1">
    <citation type="submission" date="2018-03" db="EMBL/GenBank/DDBJ databases">
        <title>Adhaeribacter sp. HMF7605 Genome sequencing and assembly.</title>
        <authorList>
            <person name="Kang H."/>
            <person name="Kang J."/>
            <person name="Cha I."/>
            <person name="Kim H."/>
            <person name="Joh K."/>
        </authorList>
    </citation>
    <scope>NUCLEOTIDE SEQUENCE [LARGE SCALE GENOMIC DNA]</scope>
    <source>
        <strain evidence="2 3">HMF7605</strain>
    </source>
</reference>
<dbReference type="EMBL" id="PYFT01000001">
    <property type="protein sequence ID" value="PSR52419.1"/>
    <property type="molecule type" value="Genomic_DNA"/>
</dbReference>
<sequence length="170" mass="18889">MKRRSAIKNLSLAVAGMVSLPAWVSAWTPESIGQVNSLPIPDENLLAEITETIIPETQTPGAKSLKVHQFVLRMIQDCFGEEAQTLLEQGLLKTDQLANIAYNKPFVSCDTAQRMELLTHLQTSDDPAGKQFVDMVKNLTMRGYLNSEYVLVNINHYNIAPGFYHGCVPI</sequence>
<dbReference type="Proteomes" id="UP000240357">
    <property type="component" value="Unassembled WGS sequence"/>
</dbReference>
<evidence type="ECO:0000313" key="3">
    <source>
        <dbReference type="Proteomes" id="UP000240357"/>
    </source>
</evidence>
<gene>
    <name evidence="2" type="ORF">AHMF7605_02210</name>
</gene>
<dbReference type="AlphaFoldDB" id="A0A2T2YA79"/>
<dbReference type="RefSeq" id="WP_106926024.1">
    <property type="nucleotide sequence ID" value="NZ_PYFT01000001.1"/>
</dbReference>
<evidence type="ECO:0000256" key="1">
    <source>
        <dbReference type="SAM" id="SignalP"/>
    </source>
</evidence>
<protein>
    <recommendedName>
        <fullName evidence="4">Gluconate 2-dehydrogenase subunit 3 family protein</fullName>
    </recommendedName>
</protein>
<comment type="caution">
    <text evidence="2">The sequence shown here is derived from an EMBL/GenBank/DDBJ whole genome shotgun (WGS) entry which is preliminary data.</text>
</comment>
<evidence type="ECO:0000313" key="2">
    <source>
        <dbReference type="EMBL" id="PSR52419.1"/>
    </source>
</evidence>
<feature type="chain" id="PRO_5015665832" description="Gluconate 2-dehydrogenase subunit 3 family protein" evidence="1">
    <location>
        <begin position="27"/>
        <end position="170"/>
    </location>
</feature>
<keyword evidence="3" id="KW-1185">Reference proteome</keyword>
<accession>A0A2T2YA79</accession>
<dbReference type="Pfam" id="PF13618">
    <property type="entry name" value="Gluconate_2-dh3"/>
    <property type="match status" value="1"/>
</dbReference>